<dbReference type="SUPFAM" id="SSF103481">
    <property type="entry name" value="Multidrug resistance efflux transporter EmrE"/>
    <property type="match status" value="1"/>
</dbReference>
<proteinExistence type="inferred from homology"/>
<keyword evidence="4 7" id="KW-0812">Transmembrane</keyword>
<dbReference type="InterPro" id="IPR000390">
    <property type="entry name" value="Small_drug/metabolite_transptr"/>
</dbReference>
<evidence type="ECO:0000256" key="8">
    <source>
        <dbReference type="SAM" id="Phobius"/>
    </source>
</evidence>
<comment type="similarity">
    <text evidence="7">Belongs to the drug/metabolite transporter (DMT) superfamily. Small multidrug resistance (SMR) (TC 2.A.7.1) family.</text>
</comment>
<evidence type="ECO:0000256" key="6">
    <source>
        <dbReference type="ARBA" id="ARBA00023136"/>
    </source>
</evidence>
<evidence type="ECO:0000256" key="5">
    <source>
        <dbReference type="ARBA" id="ARBA00022989"/>
    </source>
</evidence>
<comment type="caution">
    <text evidence="9">The sequence shown here is derived from an EMBL/GenBank/DDBJ whole genome shotgun (WGS) entry which is preliminary data.</text>
</comment>
<keyword evidence="10" id="KW-1185">Reference proteome</keyword>
<keyword evidence="6 8" id="KW-0472">Membrane</keyword>
<evidence type="ECO:0000256" key="4">
    <source>
        <dbReference type="ARBA" id="ARBA00022692"/>
    </source>
</evidence>
<accession>A0ABW5Q9M8</accession>
<keyword evidence="3" id="KW-1003">Cell membrane</keyword>
<dbReference type="InterPro" id="IPR045324">
    <property type="entry name" value="Small_multidrug_res"/>
</dbReference>
<evidence type="ECO:0000313" key="10">
    <source>
        <dbReference type="Proteomes" id="UP001597452"/>
    </source>
</evidence>
<feature type="transmembrane region" description="Helical" evidence="8">
    <location>
        <begin position="85"/>
        <end position="103"/>
    </location>
</feature>
<dbReference type="RefSeq" id="WP_377328309.1">
    <property type="nucleotide sequence ID" value="NZ_JBHUMZ010000019.1"/>
</dbReference>
<reference evidence="10" key="1">
    <citation type="journal article" date="2019" name="Int. J. Syst. Evol. Microbiol.">
        <title>The Global Catalogue of Microorganisms (GCM) 10K type strain sequencing project: providing services to taxonomists for standard genome sequencing and annotation.</title>
        <authorList>
            <consortium name="The Broad Institute Genomics Platform"/>
            <consortium name="The Broad Institute Genome Sequencing Center for Infectious Disease"/>
            <person name="Wu L."/>
            <person name="Ma J."/>
        </authorList>
    </citation>
    <scope>NUCLEOTIDE SEQUENCE [LARGE SCALE GENOMIC DNA]</scope>
    <source>
        <strain evidence="10">TISTR 1571</strain>
    </source>
</reference>
<dbReference type="PANTHER" id="PTHR30561:SF0">
    <property type="entry name" value="GUANIDINIUM EXPORTER"/>
    <property type="match status" value="1"/>
</dbReference>
<keyword evidence="5 8" id="KW-1133">Transmembrane helix</keyword>
<evidence type="ECO:0000313" key="9">
    <source>
        <dbReference type="EMBL" id="MFD2638594.1"/>
    </source>
</evidence>
<comment type="subcellular location">
    <subcellularLocation>
        <location evidence="1 7">Cell membrane</location>
        <topology evidence="1 7">Multi-pass membrane protein</topology>
    </subcellularLocation>
</comment>
<dbReference type="PANTHER" id="PTHR30561">
    <property type="entry name" value="SMR FAMILY PROTON-DEPENDENT DRUG EFFLUX TRANSPORTER SUGE"/>
    <property type="match status" value="1"/>
</dbReference>
<feature type="transmembrane region" description="Helical" evidence="8">
    <location>
        <begin position="6"/>
        <end position="23"/>
    </location>
</feature>
<dbReference type="Pfam" id="PF00893">
    <property type="entry name" value="Multi_Drug_Res"/>
    <property type="match status" value="1"/>
</dbReference>
<sequence length="106" mass="11608">MYWTSLIFAGIFEMLGVLMINVYHQKKTWSSLFMLILAFSLSFVLLSVAMTVLPMGTAYAIWTGIGAAGGAIVGIIWFKERATVFRILFISVIITATVGLKLVSPA</sequence>
<dbReference type="Proteomes" id="UP001597452">
    <property type="component" value="Unassembled WGS sequence"/>
</dbReference>
<dbReference type="Gene3D" id="1.10.3730.20">
    <property type="match status" value="1"/>
</dbReference>
<evidence type="ECO:0000256" key="1">
    <source>
        <dbReference type="ARBA" id="ARBA00004651"/>
    </source>
</evidence>
<name>A0ABW5Q9M8_9BACI</name>
<dbReference type="EMBL" id="JBHUMZ010000019">
    <property type="protein sequence ID" value="MFD2638594.1"/>
    <property type="molecule type" value="Genomic_DNA"/>
</dbReference>
<protein>
    <submittedName>
        <fullName evidence="9">DMT family transporter</fullName>
    </submittedName>
</protein>
<dbReference type="InterPro" id="IPR037185">
    <property type="entry name" value="EmrE-like"/>
</dbReference>
<organism evidence="9 10">
    <name type="scientific">Piscibacillus salipiscarius</name>
    <dbReference type="NCBI Taxonomy" id="299480"/>
    <lineage>
        <taxon>Bacteria</taxon>
        <taxon>Bacillati</taxon>
        <taxon>Bacillota</taxon>
        <taxon>Bacilli</taxon>
        <taxon>Bacillales</taxon>
        <taxon>Bacillaceae</taxon>
        <taxon>Piscibacillus</taxon>
    </lineage>
</organism>
<feature type="transmembrane region" description="Helical" evidence="8">
    <location>
        <begin position="32"/>
        <end position="53"/>
    </location>
</feature>
<keyword evidence="2" id="KW-0813">Transport</keyword>
<evidence type="ECO:0000256" key="2">
    <source>
        <dbReference type="ARBA" id="ARBA00022448"/>
    </source>
</evidence>
<feature type="transmembrane region" description="Helical" evidence="8">
    <location>
        <begin position="59"/>
        <end position="78"/>
    </location>
</feature>
<evidence type="ECO:0000256" key="7">
    <source>
        <dbReference type="RuleBase" id="RU003942"/>
    </source>
</evidence>
<gene>
    <name evidence="9" type="ORF">ACFSW4_06950</name>
</gene>
<evidence type="ECO:0000256" key="3">
    <source>
        <dbReference type="ARBA" id="ARBA00022475"/>
    </source>
</evidence>